<dbReference type="GeneID" id="26262013"/>
<dbReference type="AlphaFoldDB" id="A0A0B2UEF1"/>
<feature type="domain" description="NFACT protein C-terminal" evidence="7">
    <location>
        <begin position="578"/>
        <end position="647"/>
    </location>
</feature>
<dbReference type="GO" id="GO:1990112">
    <property type="term" value="C:RQC complex"/>
    <property type="evidence" value="ECO:0007669"/>
    <property type="project" value="TreeGrafter"/>
</dbReference>
<evidence type="ECO:0000256" key="2">
    <source>
        <dbReference type="ARBA" id="ARBA00008318"/>
    </source>
</evidence>
<dbReference type="Pfam" id="PF11923">
    <property type="entry name" value="NFACT-C"/>
    <property type="match status" value="1"/>
</dbReference>
<evidence type="ECO:0000313" key="8">
    <source>
        <dbReference type="EMBL" id="KHN69476.1"/>
    </source>
</evidence>
<keyword evidence="3" id="KW-0963">Cytoplasm</keyword>
<sequence>MKQRYTFLDIRATVNELKSRLIGKYIQNFYSTSQRIIYIKFSNKDILLAEPGVRMHLTEGHDMDISHFCKILRKRARREKVVDIYQCGFDRIVIFELSKQKIVFEFFSGGNVLIVEDNKIVEVFRMVKDLDVVKGSEYVFNNVEFDFGIEMFVANELSDFLPVEEPLVKEVLEGLSSKLGTDVMGMRKSMKNGVMIKKESIDAFEEYMNEFKKKIEEIGGYGGVVMVKGKPQNLVPFRIEGAKEFATFNDAAEFFFMDRKKFGKGDKVSKVDKVRARQEAYMEEMKKESDEYVAKAYALESNEDLVKRILDIFRIVRESKMKWDDFDRFREKENKKQNEVSKAIIKCDFKSHICLICVDGMEVEIDFNASLFSNINELFKKAKKLNEKIEKTRNNLEDVLKRIAPKAETKRIARQTYWFEKFHFFFSSDGTVVIGGKNSQQNEILVKKYLCDEDLYFHSGAHGCSSVIVKKESENTIKEAAAMTLCMSSCWANGVVSQIWYVYGNQVSKTPPSGEYLPKGSFAIKGKKNYVEWHRLEYGVGIAFRVFEDIDEQVSEMKVGEGEGEEKYRFVNDPGEMEIMHAIPVCGPWCVISKYKYKLKLVRGRDKKGKLVQEIMKRFGKDAGESREEAFVKAISTEEYMNVLPVSIRIGK</sequence>
<dbReference type="Proteomes" id="UP000031056">
    <property type="component" value="Unassembled WGS sequence"/>
</dbReference>
<evidence type="ECO:0008006" key="10">
    <source>
        <dbReference type="Google" id="ProtNLM"/>
    </source>
</evidence>
<dbReference type="Pfam" id="PF05670">
    <property type="entry name" value="NFACT-R_1"/>
    <property type="match status" value="1"/>
</dbReference>
<evidence type="ECO:0000256" key="1">
    <source>
        <dbReference type="ARBA" id="ARBA00004496"/>
    </source>
</evidence>
<evidence type="ECO:0000259" key="6">
    <source>
        <dbReference type="Pfam" id="PF05670"/>
    </source>
</evidence>
<proteinExistence type="inferred from homology"/>
<dbReference type="PANTHER" id="PTHR15239:SF6">
    <property type="entry name" value="RIBOSOME QUALITY CONTROL COMPLEX SUBUNIT NEMF"/>
    <property type="match status" value="1"/>
</dbReference>
<dbReference type="GO" id="GO:0072344">
    <property type="term" value="P:rescue of stalled ribosome"/>
    <property type="evidence" value="ECO:0007669"/>
    <property type="project" value="TreeGrafter"/>
</dbReference>
<keyword evidence="9" id="KW-1185">Reference proteome</keyword>
<dbReference type="FunCoup" id="A0A0B2UEF1">
    <property type="interactions" value="153"/>
</dbReference>
<evidence type="ECO:0000313" key="9">
    <source>
        <dbReference type="Proteomes" id="UP000031056"/>
    </source>
</evidence>
<dbReference type="GO" id="GO:0000049">
    <property type="term" value="F:tRNA binding"/>
    <property type="evidence" value="ECO:0007669"/>
    <property type="project" value="TreeGrafter"/>
</dbReference>
<evidence type="ECO:0000256" key="3">
    <source>
        <dbReference type="ARBA" id="ARBA00022490"/>
    </source>
</evidence>
<name>A0A0B2UEF1_9MICR</name>
<evidence type="ECO:0000256" key="4">
    <source>
        <dbReference type="ARBA" id="ARBA00023054"/>
    </source>
</evidence>
<dbReference type="InParanoid" id="A0A0B2UEF1"/>
<dbReference type="OrthoDB" id="2187858at2759"/>
<accession>A0A0B2UEF1</accession>
<dbReference type="RefSeq" id="XP_014563518.1">
    <property type="nucleotide sequence ID" value="XM_014708032.1"/>
</dbReference>
<feature type="domain" description="NFACT RNA-binding" evidence="6">
    <location>
        <begin position="421"/>
        <end position="526"/>
    </location>
</feature>
<comment type="caution">
    <text evidence="8">The sequence shown here is derived from an EMBL/GenBank/DDBJ whole genome shotgun (WGS) entry which is preliminary data.</text>
</comment>
<gene>
    <name evidence="8" type="ORF">M896_070440</name>
</gene>
<dbReference type="STRING" id="1354746.A0A0B2UEF1"/>
<dbReference type="InterPro" id="IPR051608">
    <property type="entry name" value="RQC_Subunit_NEMF"/>
</dbReference>
<dbReference type="GO" id="GO:0043023">
    <property type="term" value="F:ribosomal large subunit binding"/>
    <property type="evidence" value="ECO:0007669"/>
    <property type="project" value="TreeGrafter"/>
</dbReference>
<comment type="subcellular location">
    <subcellularLocation>
        <location evidence="1">Cytoplasm</location>
    </subcellularLocation>
</comment>
<reference evidence="8 9" key="1">
    <citation type="journal article" date="2014" name="MBio">
        <title>The Ordospora colligata genome; evolution of extreme reduction in microsporidia and host-to-parasite horizontal gene transfer.</title>
        <authorList>
            <person name="Pombert J.-F."/>
            <person name="Haag K.L."/>
            <person name="Beidas S."/>
            <person name="Ebert D."/>
            <person name="Keeling P.J."/>
        </authorList>
    </citation>
    <scope>NUCLEOTIDE SEQUENCE [LARGE SCALE GENOMIC DNA]</scope>
    <source>
        <strain evidence="8 9">OC4</strain>
    </source>
</reference>
<comment type="similarity">
    <text evidence="2">Belongs to the NEMF family.</text>
</comment>
<dbReference type="InterPro" id="IPR021846">
    <property type="entry name" value="NFACT-C"/>
</dbReference>
<dbReference type="GO" id="GO:0005737">
    <property type="term" value="C:cytoplasm"/>
    <property type="evidence" value="ECO:0007669"/>
    <property type="project" value="UniProtKB-SubCell"/>
</dbReference>
<organism evidence="8 9">
    <name type="scientific">Ordospora colligata OC4</name>
    <dbReference type="NCBI Taxonomy" id="1354746"/>
    <lineage>
        <taxon>Eukaryota</taxon>
        <taxon>Fungi</taxon>
        <taxon>Fungi incertae sedis</taxon>
        <taxon>Microsporidia</taxon>
        <taxon>Ordosporidae</taxon>
        <taxon>Ordospora</taxon>
    </lineage>
</organism>
<evidence type="ECO:0000256" key="5">
    <source>
        <dbReference type="SAM" id="Coils"/>
    </source>
</evidence>
<dbReference type="EMBL" id="JOKQ01000007">
    <property type="protein sequence ID" value="KHN69476.1"/>
    <property type="molecule type" value="Genomic_DNA"/>
</dbReference>
<dbReference type="VEuPathDB" id="MicrosporidiaDB:M896_070440"/>
<feature type="coiled-coil region" evidence="5">
    <location>
        <begin position="368"/>
        <end position="402"/>
    </location>
</feature>
<dbReference type="Pfam" id="PF05833">
    <property type="entry name" value="NFACT_N"/>
    <property type="match status" value="1"/>
</dbReference>
<dbReference type="GO" id="GO:1990116">
    <property type="term" value="P:ribosome-associated ubiquitin-dependent protein catabolic process"/>
    <property type="evidence" value="ECO:0007669"/>
    <property type="project" value="TreeGrafter"/>
</dbReference>
<evidence type="ECO:0000259" key="7">
    <source>
        <dbReference type="Pfam" id="PF11923"/>
    </source>
</evidence>
<protein>
    <recommendedName>
        <fullName evidence="10">NFACT RNA-binding domain-containing protein</fullName>
    </recommendedName>
</protein>
<dbReference type="PANTHER" id="PTHR15239">
    <property type="entry name" value="NUCLEAR EXPORT MEDIATOR FACTOR NEMF"/>
    <property type="match status" value="1"/>
</dbReference>
<dbReference type="InterPro" id="IPR008532">
    <property type="entry name" value="NFACT_RNA-bd"/>
</dbReference>
<dbReference type="Gene3D" id="2.30.310.10">
    <property type="entry name" value="ibrinogen binding protein from staphylococcus aureus domain"/>
    <property type="match status" value="1"/>
</dbReference>
<keyword evidence="4 5" id="KW-0175">Coiled coil</keyword>
<dbReference type="HOGENOM" id="CLU_003612_2_1_1"/>